<accession>A0A520S6S8</accession>
<keyword evidence="1" id="KW-0560">Oxidoreductase</keyword>
<evidence type="ECO:0000313" key="4">
    <source>
        <dbReference type="Proteomes" id="UP000320404"/>
    </source>
</evidence>
<dbReference type="AlphaFoldDB" id="A0A520S6S8"/>
<dbReference type="EMBL" id="SHAH01000004">
    <property type="protein sequence ID" value="RZO78168.1"/>
    <property type="molecule type" value="Genomic_DNA"/>
</dbReference>
<proteinExistence type="predicted"/>
<evidence type="ECO:0000259" key="2">
    <source>
        <dbReference type="Pfam" id="PF01266"/>
    </source>
</evidence>
<protein>
    <submittedName>
        <fullName evidence="3">FAD-dependent oxidoreductase</fullName>
    </submittedName>
</protein>
<dbReference type="InterPro" id="IPR006076">
    <property type="entry name" value="FAD-dep_OxRdtase"/>
</dbReference>
<sequence>MTLRYSTDIVIFGGGIAGLWLLNSLREAGYQAILFERHTIGGGQTLASQGIIHGGLKYALQGSLTGAAQAIAAMPERWRQCLAGEGDMDLRGTRVLCEHYYMWSGASMRSKLKSFLGSKSLRGRVDTVPQAEYPEFFQQASIKGTLYQLPDFVVDSESLIDVLAGRQQAHLFSLPDQVVEFGSDGFSDARTLKLTHREHDIEMSVQRFIFAAGEGNKGLINAAGLGKPQTQVRPLNMVYLKMPGLPQLFVHCIGDSFSLTPRLTVTSHRDESGETVWYLGGDIAETGVGKTDAEQVDRARQLLDELFPWIDVTAAEWRCFTINRAEPKVENDSRPDDAYFTKEENILVTWPTKLTLAPALSDQVLADLRKDKIIPSSAAPEITLEAILKPAVIGAPEWHLGTTA</sequence>
<comment type="caution">
    <text evidence="3">The sequence shown here is derived from an EMBL/GenBank/DDBJ whole genome shotgun (WGS) entry which is preliminary data.</text>
</comment>
<feature type="domain" description="FAD dependent oxidoreductase" evidence="2">
    <location>
        <begin position="8"/>
        <end position="321"/>
    </location>
</feature>
<dbReference type="Gene3D" id="3.30.9.10">
    <property type="entry name" value="D-Amino Acid Oxidase, subunit A, domain 2"/>
    <property type="match status" value="1"/>
</dbReference>
<evidence type="ECO:0000256" key="1">
    <source>
        <dbReference type="ARBA" id="ARBA00023002"/>
    </source>
</evidence>
<evidence type="ECO:0000313" key="3">
    <source>
        <dbReference type="EMBL" id="RZO78168.1"/>
    </source>
</evidence>
<dbReference type="InterPro" id="IPR036188">
    <property type="entry name" value="FAD/NAD-bd_sf"/>
</dbReference>
<dbReference type="GO" id="GO:0016491">
    <property type="term" value="F:oxidoreductase activity"/>
    <property type="evidence" value="ECO:0007669"/>
    <property type="project" value="UniProtKB-KW"/>
</dbReference>
<gene>
    <name evidence="3" type="ORF">EVA69_00635</name>
</gene>
<dbReference type="Proteomes" id="UP000320404">
    <property type="component" value="Unassembled WGS sequence"/>
</dbReference>
<dbReference type="Pfam" id="PF01266">
    <property type="entry name" value="DAO"/>
    <property type="match status" value="1"/>
</dbReference>
<dbReference type="SUPFAM" id="SSF51905">
    <property type="entry name" value="FAD/NAD(P)-binding domain"/>
    <property type="match status" value="1"/>
</dbReference>
<organism evidence="3 4">
    <name type="scientific">OM182 bacterium</name>
    <dbReference type="NCBI Taxonomy" id="2510334"/>
    <lineage>
        <taxon>Bacteria</taxon>
        <taxon>Pseudomonadati</taxon>
        <taxon>Pseudomonadota</taxon>
        <taxon>Gammaproteobacteria</taxon>
        <taxon>OMG group</taxon>
        <taxon>OM182 clade</taxon>
    </lineage>
</organism>
<dbReference type="Gene3D" id="3.50.50.60">
    <property type="entry name" value="FAD/NAD(P)-binding domain"/>
    <property type="match status" value="1"/>
</dbReference>
<name>A0A520S6S8_9GAMM</name>
<reference evidence="3 4" key="1">
    <citation type="submission" date="2019-02" db="EMBL/GenBank/DDBJ databases">
        <title>Prokaryotic population dynamics and viral predation in marine succession experiment using metagenomics: the confinement effect.</title>
        <authorList>
            <person name="Haro-Moreno J.M."/>
            <person name="Rodriguez-Valera F."/>
            <person name="Lopez-Perez M."/>
        </authorList>
    </citation>
    <scope>NUCLEOTIDE SEQUENCE [LARGE SCALE GENOMIC DNA]</scope>
    <source>
        <strain evidence="3">MED-G158</strain>
    </source>
</reference>